<keyword evidence="9" id="KW-1185">Reference proteome</keyword>
<comment type="subcellular location">
    <subcellularLocation>
        <location evidence="1">Cell membrane</location>
        <topology evidence="1">Multi-pass membrane protein</topology>
    </subcellularLocation>
</comment>
<protein>
    <submittedName>
        <fullName evidence="8">ABC-type Co2+ transport system, permease component</fullName>
    </submittedName>
</protein>
<dbReference type="OrthoDB" id="9809846at2"/>
<dbReference type="RefSeq" id="WP_022608797.1">
    <property type="nucleotide sequence ID" value="NZ_ASSJ01000079.1"/>
</dbReference>
<dbReference type="NCBIfam" id="NF004906">
    <property type="entry name" value="PRK06265.2-1"/>
    <property type="match status" value="1"/>
</dbReference>
<keyword evidence="6 7" id="KW-0472">Membrane</keyword>
<organism evidence="8 9">
    <name type="scientific">Rubidibacter lacunae KORDI 51-2</name>
    <dbReference type="NCBI Taxonomy" id="582515"/>
    <lineage>
        <taxon>Bacteria</taxon>
        <taxon>Bacillati</taxon>
        <taxon>Cyanobacteriota</taxon>
        <taxon>Cyanophyceae</taxon>
        <taxon>Oscillatoriophycideae</taxon>
        <taxon>Chroococcales</taxon>
        <taxon>Aphanothecaceae</taxon>
        <taxon>Rubidibacter</taxon>
    </lineage>
</organism>
<feature type="transmembrane region" description="Helical" evidence="7">
    <location>
        <begin position="138"/>
        <end position="164"/>
    </location>
</feature>
<evidence type="ECO:0000256" key="6">
    <source>
        <dbReference type="ARBA" id="ARBA00023136"/>
    </source>
</evidence>
<accession>U5DF66</accession>
<keyword evidence="3" id="KW-1003">Cell membrane</keyword>
<dbReference type="GO" id="GO:0000041">
    <property type="term" value="P:transition metal ion transport"/>
    <property type="evidence" value="ECO:0007669"/>
    <property type="project" value="InterPro"/>
</dbReference>
<dbReference type="PATRIC" id="fig|582515.4.peg.3587"/>
<evidence type="ECO:0000313" key="9">
    <source>
        <dbReference type="Proteomes" id="UP000016960"/>
    </source>
</evidence>
<feature type="transmembrane region" description="Helical" evidence="7">
    <location>
        <begin position="176"/>
        <end position="202"/>
    </location>
</feature>
<dbReference type="GO" id="GO:0005886">
    <property type="term" value="C:plasma membrane"/>
    <property type="evidence" value="ECO:0007669"/>
    <property type="project" value="UniProtKB-SubCell"/>
</dbReference>
<keyword evidence="5 7" id="KW-1133">Transmembrane helix</keyword>
<dbReference type="Gene3D" id="1.10.1760.20">
    <property type="match status" value="1"/>
</dbReference>
<reference evidence="8 9" key="1">
    <citation type="submission" date="2013-05" db="EMBL/GenBank/DDBJ databases">
        <title>Draft genome sequence of Rubidibacter lacunae KORDI 51-2.</title>
        <authorList>
            <person name="Choi D.H."/>
            <person name="Noh J.H."/>
            <person name="Kwon K.-K."/>
            <person name="Lee J.-H."/>
            <person name="Ryu J.-Y."/>
        </authorList>
    </citation>
    <scope>NUCLEOTIDE SEQUENCE [LARGE SCALE GENOMIC DNA]</scope>
    <source>
        <strain evidence="8 9">KORDI 51-2</strain>
    </source>
</reference>
<sequence length="217" mass="22887">MHVPDGLLPPSTAIAGYAITGGMTWYCLRKIERGNYPSEKIPKASLLTAGFFVASLIHIPIPPASIHLVLNGMMGVTLGYFAFPAVLVGLFFQTVLFQHGGLSTLGVNTAMMGIPALLAYGLFRLLARRSCIRPARAIAAGFWAGSLALALSAAIFCTLVLATLPAEIDAQAERTALWAAAIGYGIQAPIEGAFTAMLVGFLQRVKPELLEDRSAGA</sequence>
<dbReference type="eggNOG" id="COG0310">
    <property type="taxonomic scope" value="Bacteria"/>
</dbReference>
<evidence type="ECO:0000256" key="3">
    <source>
        <dbReference type="ARBA" id="ARBA00022475"/>
    </source>
</evidence>
<dbReference type="InterPro" id="IPR002751">
    <property type="entry name" value="CbiM/NikMN"/>
</dbReference>
<proteinExistence type="predicted"/>
<evidence type="ECO:0000313" key="8">
    <source>
        <dbReference type="EMBL" id="ERN40251.1"/>
    </source>
</evidence>
<gene>
    <name evidence="8" type="ORF">KR51_00031930</name>
</gene>
<feature type="transmembrane region" description="Helical" evidence="7">
    <location>
        <begin position="68"/>
        <end position="93"/>
    </location>
</feature>
<evidence type="ECO:0000256" key="5">
    <source>
        <dbReference type="ARBA" id="ARBA00022989"/>
    </source>
</evidence>
<name>U5DF66_9CHRO</name>
<dbReference type="PANTHER" id="PTHR34229">
    <property type="entry name" value="METAL TRANSPORT PROTEIN HI_1621-RELATED"/>
    <property type="match status" value="1"/>
</dbReference>
<keyword evidence="2" id="KW-0813">Transport</keyword>
<feature type="transmembrane region" description="Helical" evidence="7">
    <location>
        <begin position="44"/>
        <end position="61"/>
    </location>
</feature>
<evidence type="ECO:0000256" key="7">
    <source>
        <dbReference type="SAM" id="Phobius"/>
    </source>
</evidence>
<dbReference type="AlphaFoldDB" id="U5DF66"/>
<dbReference type="Proteomes" id="UP000016960">
    <property type="component" value="Unassembled WGS sequence"/>
</dbReference>
<dbReference type="EMBL" id="ASSJ01000079">
    <property type="protein sequence ID" value="ERN40251.1"/>
    <property type="molecule type" value="Genomic_DNA"/>
</dbReference>
<evidence type="ECO:0000256" key="1">
    <source>
        <dbReference type="ARBA" id="ARBA00004651"/>
    </source>
</evidence>
<dbReference type="Pfam" id="PF01891">
    <property type="entry name" value="CbiM"/>
    <property type="match status" value="1"/>
</dbReference>
<dbReference type="InParanoid" id="U5DF66"/>
<evidence type="ECO:0000256" key="2">
    <source>
        <dbReference type="ARBA" id="ARBA00022448"/>
    </source>
</evidence>
<dbReference type="STRING" id="582515.KR51_00031930"/>
<keyword evidence="4 7" id="KW-0812">Transmembrane</keyword>
<dbReference type="PANTHER" id="PTHR34229:SF1">
    <property type="entry name" value="METAL TRANSPORT PROTEIN HI_1621-RELATED"/>
    <property type="match status" value="1"/>
</dbReference>
<evidence type="ECO:0000256" key="4">
    <source>
        <dbReference type="ARBA" id="ARBA00022692"/>
    </source>
</evidence>
<feature type="transmembrane region" description="Helical" evidence="7">
    <location>
        <begin position="105"/>
        <end position="126"/>
    </location>
</feature>
<comment type="caution">
    <text evidence="8">The sequence shown here is derived from an EMBL/GenBank/DDBJ whole genome shotgun (WGS) entry which is preliminary data.</text>
</comment>